<reference evidence="1 2" key="1">
    <citation type="journal article" date="2014" name="Int. J. Syst. Evol. Microbiol.">
        <title>Complete genome sequence of Corynebacterium casei LMG S-19264T (=DSM 44701T), isolated from a smear-ripened cheese.</title>
        <authorList>
            <consortium name="US DOE Joint Genome Institute (JGI-PGF)"/>
            <person name="Walter F."/>
            <person name="Albersmeier A."/>
            <person name="Kalinowski J."/>
            <person name="Ruckert C."/>
        </authorList>
    </citation>
    <scope>NUCLEOTIDE SEQUENCE [LARGE SCALE GENOMIC DNA]</scope>
    <source>
        <strain evidence="1 2">CGMCC 1.15358</strain>
    </source>
</reference>
<evidence type="ECO:0000313" key="2">
    <source>
        <dbReference type="Proteomes" id="UP000598997"/>
    </source>
</evidence>
<proteinExistence type="predicted"/>
<dbReference type="RefSeq" id="WP_066764312.1">
    <property type="nucleotide sequence ID" value="NZ_BMIO01000002.1"/>
</dbReference>
<gene>
    <name evidence="1" type="ORF">GCM10010989_05850</name>
</gene>
<dbReference type="AlphaFoldDB" id="A0A917DEX1"/>
<comment type="caution">
    <text evidence="1">The sequence shown here is derived from an EMBL/GenBank/DDBJ whole genome shotgun (WGS) entry which is preliminary data.</text>
</comment>
<accession>A0A917DEX1</accession>
<dbReference type="Proteomes" id="UP000598997">
    <property type="component" value="Unassembled WGS sequence"/>
</dbReference>
<protein>
    <submittedName>
        <fullName evidence="1">Uncharacterized protein</fullName>
    </submittedName>
</protein>
<evidence type="ECO:0000313" key="1">
    <source>
        <dbReference type="EMBL" id="GGD34564.1"/>
    </source>
</evidence>
<organism evidence="1 2">
    <name type="scientific">Croceicoccus pelagius</name>
    <dbReference type="NCBI Taxonomy" id="1703341"/>
    <lineage>
        <taxon>Bacteria</taxon>
        <taxon>Pseudomonadati</taxon>
        <taxon>Pseudomonadota</taxon>
        <taxon>Alphaproteobacteria</taxon>
        <taxon>Sphingomonadales</taxon>
        <taxon>Erythrobacteraceae</taxon>
        <taxon>Croceicoccus</taxon>
    </lineage>
</organism>
<dbReference type="OrthoDB" id="7605364at2"/>
<sequence>MGTLYAIGVSSGDIGAAIAEAIIHDIRVNGLGIQGFPQITVSHPSKDAFSIRLTFDSYTSDLTITADEAKRAVATMKAGRGHDDCIFRRVQDAAVELEAAHMRNVQGG</sequence>
<name>A0A917DEX1_9SPHN</name>
<keyword evidence="2" id="KW-1185">Reference proteome</keyword>
<dbReference type="EMBL" id="BMIO01000002">
    <property type="protein sequence ID" value="GGD34564.1"/>
    <property type="molecule type" value="Genomic_DNA"/>
</dbReference>